<dbReference type="Proteomes" id="UP000838412">
    <property type="component" value="Chromosome 4"/>
</dbReference>
<reference evidence="2" key="1">
    <citation type="submission" date="2022-01" db="EMBL/GenBank/DDBJ databases">
        <authorList>
            <person name="Braso-Vives M."/>
        </authorList>
    </citation>
    <scope>NUCLEOTIDE SEQUENCE</scope>
</reference>
<dbReference type="AlphaFoldDB" id="A0A8J9ZTL6"/>
<keyword evidence="3" id="KW-1185">Reference proteome</keyword>
<proteinExistence type="predicted"/>
<evidence type="ECO:0000256" key="1">
    <source>
        <dbReference type="SAM" id="MobiDB-lite"/>
    </source>
</evidence>
<dbReference type="EMBL" id="OV696689">
    <property type="protein sequence ID" value="CAH1263148.1"/>
    <property type="molecule type" value="Genomic_DNA"/>
</dbReference>
<sequence>MTSAQTVATRSSEKHAFRDTHGCGTNKHAPRLLATESPLVSIPDQTVVVTVAEREYFTRCAYLITPVRQVGAKIDNPSDPRRRYLFPRTEPVCRRLGIKAGCPAKDSGNTSARPVFSGVGGCTYLSTFGPTPKYAAVCSRDVL</sequence>
<feature type="compositionally biased region" description="Basic and acidic residues" evidence="1">
    <location>
        <begin position="11"/>
        <end position="21"/>
    </location>
</feature>
<organism evidence="2 3">
    <name type="scientific">Branchiostoma lanceolatum</name>
    <name type="common">Common lancelet</name>
    <name type="synonym">Amphioxus lanceolatum</name>
    <dbReference type="NCBI Taxonomy" id="7740"/>
    <lineage>
        <taxon>Eukaryota</taxon>
        <taxon>Metazoa</taxon>
        <taxon>Chordata</taxon>
        <taxon>Cephalochordata</taxon>
        <taxon>Leptocardii</taxon>
        <taxon>Amphioxiformes</taxon>
        <taxon>Branchiostomatidae</taxon>
        <taxon>Branchiostoma</taxon>
    </lineage>
</organism>
<feature type="compositionally biased region" description="Polar residues" evidence="1">
    <location>
        <begin position="1"/>
        <end position="10"/>
    </location>
</feature>
<evidence type="ECO:0000313" key="2">
    <source>
        <dbReference type="EMBL" id="CAH1263148.1"/>
    </source>
</evidence>
<protein>
    <submittedName>
        <fullName evidence="2">Hypp2638 protein</fullName>
    </submittedName>
</protein>
<accession>A0A8J9ZTL6</accession>
<evidence type="ECO:0000313" key="3">
    <source>
        <dbReference type="Proteomes" id="UP000838412"/>
    </source>
</evidence>
<gene>
    <name evidence="2" type="primary">Hypp2638</name>
    <name evidence="2" type="ORF">BLAG_LOCUS17939</name>
</gene>
<name>A0A8J9ZTL6_BRALA</name>
<feature type="region of interest" description="Disordered" evidence="1">
    <location>
        <begin position="1"/>
        <end position="23"/>
    </location>
</feature>